<evidence type="ECO:0000256" key="1">
    <source>
        <dbReference type="SAM" id="SignalP"/>
    </source>
</evidence>
<feature type="signal peptide" evidence="1">
    <location>
        <begin position="1"/>
        <end position="21"/>
    </location>
</feature>
<dbReference type="AlphaFoldDB" id="A0A6C0GNE9"/>
<evidence type="ECO:0000313" key="2">
    <source>
        <dbReference type="EMBL" id="QHT69555.1"/>
    </source>
</evidence>
<keyword evidence="3" id="KW-1185">Reference proteome</keyword>
<organism evidence="2 3">
    <name type="scientific">Rhodocytophaga rosea</name>
    <dbReference type="NCBI Taxonomy" id="2704465"/>
    <lineage>
        <taxon>Bacteria</taxon>
        <taxon>Pseudomonadati</taxon>
        <taxon>Bacteroidota</taxon>
        <taxon>Cytophagia</taxon>
        <taxon>Cytophagales</taxon>
        <taxon>Rhodocytophagaceae</taxon>
        <taxon>Rhodocytophaga</taxon>
    </lineage>
</organism>
<dbReference type="EMBL" id="CP048222">
    <property type="protein sequence ID" value="QHT69555.1"/>
    <property type="molecule type" value="Genomic_DNA"/>
</dbReference>
<proteinExistence type="predicted"/>
<dbReference type="SUPFAM" id="SSF51445">
    <property type="entry name" value="(Trans)glycosidases"/>
    <property type="match status" value="1"/>
</dbReference>
<feature type="chain" id="PRO_5025410050" evidence="1">
    <location>
        <begin position="22"/>
        <end position="366"/>
    </location>
</feature>
<keyword evidence="2" id="KW-0378">Hydrolase</keyword>
<keyword evidence="1" id="KW-0732">Signal</keyword>
<sequence>MQKIVCILVLLLLSNIVFGQAAGQKRKTVISIREEKFYINGKPTFKGRTWNGYTIEGLLPNSRMVQGIFDDLNPETKVKWKYPDSQKWDAGRNTREFIEAMPLWKQYGLLAFTLNLQGGSPEGYSKNQPWHNSAITENGDLLPAYMQRLEQIITKADELGMVVILGIFYFGQDERVKDEAAVIRAVDNTINWLFEKNYTNVLIEINNECDIAYNHEILKPDRVHELIERVKNTQQNGRRFLVSTSYGGGTLPKPNVLSSADFVLLHGNGVSDPNRVSQMVQQTRKVEGYRPMPIVFNEDDHFDFDKPINNFVAATSVYASWGYFDFRMKDEGLTEGYQSVPVNWGISSARKEGFFKKLKEITGGLK</sequence>
<gene>
    <name evidence="2" type="ORF">GXP67_24360</name>
</gene>
<evidence type="ECO:0000313" key="3">
    <source>
        <dbReference type="Proteomes" id="UP000480178"/>
    </source>
</evidence>
<accession>A0A6C0GNE9</accession>
<dbReference type="Gene3D" id="3.20.20.80">
    <property type="entry name" value="Glycosidases"/>
    <property type="match status" value="1"/>
</dbReference>
<dbReference type="Proteomes" id="UP000480178">
    <property type="component" value="Chromosome"/>
</dbReference>
<reference evidence="2 3" key="1">
    <citation type="submission" date="2020-01" db="EMBL/GenBank/DDBJ databases">
        <authorList>
            <person name="Kim M.K."/>
        </authorList>
    </citation>
    <scope>NUCLEOTIDE SEQUENCE [LARGE SCALE GENOMIC DNA]</scope>
    <source>
        <strain evidence="2 3">172606-1</strain>
    </source>
</reference>
<dbReference type="GO" id="GO:0016787">
    <property type="term" value="F:hydrolase activity"/>
    <property type="evidence" value="ECO:0007669"/>
    <property type="project" value="UniProtKB-KW"/>
</dbReference>
<dbReference type="KEGG" id="rhoz:GXP67_24360"/>
<name>A0A6C0GNE9_9BACT</name>
<dbReference type="RefSeq" id="WP_162445542.1">
    <property type="nucleotide sequence ID" value="NZ_CP048222.1"/>
</dbReference>
<protein>
    <submittedName>
        <fullName evidence="2">Glycoside hydrolase family 5 protein</fullName>
    </submittedName>
</protein>
<dbReference type="InterPro" id="IPR017853">
    <property type="entry name" value="GH"/>
</dbReference>